<feature type="repeat" description="Cell wall-binding" evidence="2">
    <location>
        <begin position="278"/>
        <end position="297"/>
    </location>
</feature>
<evidence type="ECO:0000313" key="6">
    <source>
        <dbReference type="Proteomes" id="UP000245412"/>
    </source>
</evidence>
<evidence type="ECO:0000256" key="3">
    <source>
        <dbReference type="SAM" id="SignalP"/>
    </source>
</evidence>
<dbReference type="PROSITE" id="PS51170">
    <property type="entry name" value="CW"/>
    <property type="match status" value="11"/>
</dbReference>
<dbReference type="EMBL" id="QGGY01000001">
    <property type="protein sequence ID" value="PWJ79380.1"/>
    <property type="molecule type" value="Genomic_DNA"/>
</dbReference>
<feature type="chain" id="PRO_5044493013" evidence="3">
    <location>
        <begin position="32"/>
        <end position="661"/>
    </location>
</feature>
<dbReference type="RefSeq" id="WP_257497352.1">
    <property type="nucleotide sequence ID" value="NZ_JANKBI010000001.1"/>
</dbReference>
<organism evidence="5 6">
    <name type="scientific">Murimonas intestini</name>
    <dbReference type="NCBI Taxonomy" id="1337051"/>
    <lineage>
        <taxon>Bacteria</taxon>
        <taxon>Bacillati</taxon>
        <taxon>Bacillota</taxon>
        <taxon>Clostridia</taxon>
        <taxon>Lachnospirales</taxon>
        <taxon>Lachnospiraceae</taxon>
        <taxon>Murimonas</taxon>
    </lineage>
</organism>
<keyword evidence="3" id="KW-0732">Signal</keyword>
<name>A0AB73TBA2_9FIRM</name>
<dbReference type="Pfam" id="PF19127">
    <property type="entry name" value="Choline_bind_3"/>
    <property type="match status" value="5"/>
</dbReference>
<feature type="repeat" description="Cell wall-binding" evidence="2">
    <location>
        <begin position="114"/>
        <end position="133"/>
    </location>
</feature>
<feature type="repeat" description="Cell wall-binding" evidence="2">
    <location>
        <begin position="196"/>
        <end position="215"/>
    </location>
</feature>
<feature type="repeat" description="Cell wall-binding" evidence="2">
    <location>
        <begin position="404"/>
        <end position="423"/>
    </location>
</feature>
<feature type="repeat" description="Cell wall-binding" evidence="2">
    <location>
        <begin position="156"/>
        <end position="175"/>
    </location>
</feature>
<dbReference type="Gene3D" id="2.10.270.10">
    <property type="entry name" value="Cholin Binding"/>
    <property type="match status" value="6"/>
</dbReference>
<feature type="repeat" description="Cell wall-binding" evidence="2">
    <location>
        <begin position="318"/>
        <end position="337"/>
    </location>
</feature>
<dbReference type="Pfam" id="PF01473">
    <property type="entry name" value="Choline_bind_1"/>
    <property type="match status" value="3"/>
</dbReference>
<gene>
    <name evidence="5" type="ORF">C7383_101761</name>
</gene>
<evidence type="ECO:0000313" key="5">
    <source>
        <dbReference type="EMBL" id="PWJ79380.1"/>
    </source>
</evidence>
<feature type="repeat" description="Cell wall-binding" evidence="2">
    <location>
        <begin position="424"/>
        <end position="443"/>
    </location>
</feature>
<keyword evidence="1" id="KW-0677">Repeat</keyword>
<feature type="repeat" description="Cell wall-binding" evidence="2">
    <location>
        <begin position="257"/>
        <end position="276"/>
    </location>
</feature>
<feature type="repeat" description="Cell wall-binding" evidence="2">
    <location>
        <begin position="176"/>
        <end position="195"/>
    </location>
</feature>
<accession>A0AB73TBA2</accession>
<sequence>MKRGSIIKKLMISAGCLAFSFMLYHPLNADAAWSKTASSQWVYYDDSGNLLTSRWIGGKYYVGEDGIMYTNRWAPSSIGDCFVGEDGKWIPDFKGGWHRIGGKWYYYSPEGEKLTGWQQVKGKWYYMNPSGAMLSGGWKKIDDVWYYFDASGSAACNGWKQIGGKWYFFDEACKMQTGFVTSKGKQYYCNENGAMLTGWKKIDGIYYYMNSSGAIQTNKWVRSGSRWYYVQSDGKMGTGWITDSGKTYYCNSSGAMLTGWQMIDGSYYYFNGSGAMLKNQWFRSGSKWYYLQADGRMATGFIDVDGKTYYCNGSGAMLTGWQMIDGIYYYFNGSGAMVTHEWKKSGSSWYFLQDNGMMATGLIEVDGEFYYCSDNGVMLTGLREIAGIMYYFEDTISPRGHARKNDWKSYNGYWYYFGGSGQAVTGLQNINGKTYYFNDAGIMVTNTTISANGVTYSVDSAGVCTVKNDPGPQSDLLFFTLFESGRNYNQTGGDSGNACGYYQFDYRYSLQQLLQYCYGRDPVAFAEFAPFLSIPKEKLKGNTDLYKAWNSIYAKTPELFARCQDDFAYEQYYEPTEWSLRSLGINISSRPNVVKGSVFSYAIQHGGGTAALAISKAGITNQMTDEEFINKIYEKRIKDYPPYTSRYIAERNLALQILRGL</sequence>
<dbReference type="AlphaFoldDB" id="A0AB73TBA2"/>
<feature type="repeat" description="Cell wall-binding" evidence="2">
    <location>
        <begin position="135"/>
        <end position="154"/>
    </location>
</feature>
<evidence type="ECO:0000256" key="2">
    <source>
        <dbReference type="PROSITE-ProRule" id="PRU00591"/>
    </source>
</evidence>
<evidence type="ECO:0000259" key="4">
    <source>
        <dbReference type="Pfam" id="PF21277"/>
    </source>
</evidence>
<dbReference type="InterPro" id="IPR049073">
    <property type="entry name" value="T6SS_VgrG3-like_C"/>
</dbReference>
<dbReference type="SUPFAM" id="SSF69360">
    <property type="entry name" value="Cell wall binding repeat"/>
    <property type="match status" value="3"/>
</dbReference>
<feature type="repeat" description="Cell wall-binding" evidence="2">
    <location>
        <begin position="237"/>
        <end position="256"/>
    </location>
</feature>
<reference evidence="5 6" key="1">
    <citation type="submission" date="2018-05" db="EMBL/GenBank/DDBJ databases">
        <authorList>
            <person name="Goeker M."/>
            <person name="Huntemann M."/>
            <person name="Clum A."/>
            <person name="Pillay M."/>
            <person name="Palaniappan K."/>
            <person name="Varghese N."/>
            <person name="Mikhailova N."/>
            <person name="Stamatis D."/>
            <person name="Reddy T."/>
            <person name="Daum C."/>
            <person name="Shapiro N."/>
            <person name="Ivanova N."/>
            <person name="Kyrpides N."/>
            <person name="Woyke T."/>
        </authorList>
    </citation>
    <scope>NUCLEOTIDE SEQUENCE [LARGE SCALE GENOMIC DNA]</scope>
    <source>
        <strain evidence="5 6">DSM 26524</strain>
    </source>
</reference>
<protein>
    <submittedName>
        <fullName evidence="5">Glucan-binding repeat-containing protein</fullName>
    </submittedName>
</protein>
<keyword evidence="6" id="KW-1185">Reference proteome</keyword>
<dbReference type="Proteomes" id="UP000245412">
    <property type="component" value="Unassembled WGS sequence"/>
</dbReference>
<feature type="domain" description="Type VI secretion system spike protein VgrG3-like C-terminal" evidence="4">
    <location>
        <begin position="541"/>
        <end position="639"/>
    </location>
</feature>
<evidence type="ECO:0000256" key="1">
    <source>
        <dbReference type="ARBA" id="ARBA00022737"/>
    </source>
</evidence>
<dbReference type="Pfam" id="PF19085">
    <property type="entry name" value="Choline_bind_2"/>
    <property type="match status" value="1"/>
</dbReference>
<feature type="signal peptide" evidence="3">
    <location>
        <begin position="1"/>
        <end position="31"/>
    </location>
</feature>
<dbReference type="InterPro" id="IPR018337">
    <property type="entry name" value="Cell_wall/Cho-bd_repeat"/>
</dbReference>
<dbReference type="Gene3D" id="2.10.270.20">
    <property type="match status" value="1"/>
</dbReference>
<comment type="caution">
    <text evidence="5">The sequence shown here is derived from an EMBL/GenBank/DDBJ whole genome shotgun (WGS) entry which is preliminary data.</text>
</comment>
<proteinExistence type="predicted"/>
<dbReference type="Pfam" id="PF21277">
    <property type="entry name" value="T6SS_VgrG3-like_C"/>
    <property type="match status" value="1"/>
</dbReference>